<comment type="caution">
    <text evidence="1">The sequence shown here is derived from an EMBL/GenBank/DDBJ whole genome shotgun (WGS) entry which is preliminary data.</text>
</comment>
<proteinExistence type="predicted"/>
<reference evidence="1" key="1">
    <citation type="journal article" date="2021" name="New Phytol.">
        <title>Evolutionary innovations through gain and loss of genes in the ectomycorrhizal Boletales.</title>
        <authorList>
            <person name="Wu G."/>
            <person name="Miyauchi S."/>
            <person name="Morin E."/>
            <person name="Kuo A."/>
            <person name="Drula E."/>
            <person name="Varga T."/>
            <person name="Kohler A."/>
            <person name="Feng B."/>
            <person name="Cao Y."/>
            <person name="Lipzen A."/>
            <person name="Daum C."/>
            <person name="Hundley H."/>
            <person name="Pangilinan J."/>
            <person name="Johnson J."/>
            <person name="Barry K."/>
            <person name="LaButti K."/>
            <person name="Ng V."/>
            <person name="Ahrendt S."/>
            <person name="Min B."/>
            <person name="Choi I.G."/>
            <person name="Park H."/>
            <person name="Plett J.M."/>
            <person name="Magnuson J."/>
            <person name="Spatafora J.W."/>
            <person name="Nagy L.G."/>
            <person name="Henrissat B."/>
            <person name="Grigoriev I.V."/>
            <person name="Yang Z.L."/>
            <person name="Xu J."/>
            <person name="Martin F.M."/>
        </authorList>
    </citation>
    <scope>NUCLEOTIDE SEQUENCE</scope>
    <source>
        <strain evidence="1">KUC20120723A-06</strain>
    </source>
</reference>
<dbReference type="Proteomes" id="UP000790709">
    <property type="component" value="Unassembled WGS sequence"/>
</dbReference>
<organism evidence="1 2">
    <name type="scientific">Leucogyrophana mollusca</name>
    <dbReference type="NCBI Taxonomy" id="85980"/>
    <lineage>
        <taxon>Eukaryota</taxon>
        <taxon>Fungi</taxon>
        <taxon>Dikarya</taxon>
        <taxon>Basidiomycota</taxon>
        <taxon>Agaricomycotina</taxon>
        <taxon>Agaricomycetes</taxon>
        <taxon>Agaricomycetidae</taxon>
        <taxon>Boletales</taxon>
        <taxon>Boletales incertae sedis</taxon>
        <taxon>Leucogyrophana</taxon>
    </lineage>
</organism>
<evidence type="ECO:0000313" key="2">
    <source>
        <dbReference type="Proteomes" id="UP000790709"/>
    </source>
</evidence>
<dbReference type="EMBL" id="MU266561">
    <property type="protein sequence ID" value="KAH7920741.1"/>
    <property type="molecule type" value="Genomic_DNA"/>
</dbReference>
<evidence type="ECO:0000313" key="1">
    <source>
        <dbReference type="EMBL" id="KAH7920741.1"/>
    </source>
</evidence>
<accession>A0ACB8B4U4</accession>
<gene>
    <name evidence="1" type="ORF">BV22DRAFT_1132836</name>
</gene>
<sequence length="142" mass="15522">MLHSRQSSPYASPPISESSTSEAGTGHCSDAEEFPRSETSSPDSTVSKGWDYCSRMEDIRNKLLDITQPSSASIAIQTYQLAYATAQTCCAFEAATCYKLEQQKLYVAMLEEEFADAKTKLEEAQAILLELFPPNSVPAPAL</sequence>
<name>A0ACB8B4U4_9AGAM</name>
<protein>
    <submittedName>
        <fullName evidence="1">Uncharacterized protein</fullName>
    </submittedName>
</protein>
<keyword evidence="2" id="KW-1185">Reference proteome</keyword>